<evidence type="ECO:0000259" key="1">
    <source>
        <dbReference type="PROSITE" id="PS50053"/>
    </source>
</evidence>
<dbReference type="Proteomes" id="UP000751190">
    <property type="component" value="Unassembled WGS sequence"/>
</dbReference>
<dbReference type="Gene3D" id="3.10.20.90">
    <property type="entry name" value="Phosphatidylinositol 3-kinase Catalytic Subunit, Chain A, domain 1"/>
    <property type="match status" value="1"/>
</dbReference>
<dbReference type="PROSITE" id="PS50053">
    <property type="entry name" value="UBIQUITIN_2"/>
    <property type="match status" value="1"/>
</dbReference>
<reference evidence="2" key="1">
    <citation type="submission" date="2021-05" db="EMBL/GenBank/DDBJ databases">
        <title>The genome of the haptophyte Pavlova lutheri (Diacronema luteri, Pavlovales) - a model for lipid biosynthesis in eukaryotic algae.</title>
        <authorList>
            <person name="Hulatt C.J."/>
            <person name="Posewitz M.C."/>
        </authorList>
    </citation>
    <scope>NUCLEOTIDE SEQUENCE</scope>
    <source>
        <strain evidence="2">NIVA-4/92</strain>
    </source>
</reference>
<proteinExistence type="predicted"/>
<protein>
    <recommendedName>
        <fullName evidence="1">Ubiquitin-like domain-containing protein</fullName>
    </recommendedName>
</protein>
<comment type="caution">
    <text evidence="2">The sequence shown here is derived from an EMBL/GenBank/DDBJ whole genome shotgun (WGS) entry which is preliminary data.</text>
</comment>
<evidence type="ECO:0000313" key="3">
    <source>
        <dbReference type="Proteomes" id="UP000751190"/>
    </source>
</evidence>
<gene>
    <name evidence="2" type="ORF">KFE25_008904</name>
</gene>
<organism evidence="2 3">
    <name type="scientific">Diacronema lutheri</name>
    <name type="common">Unicellular marine alga</name>
    <name type="synonym">Monochrysis lutheri</name>
    <dbReference type="NCBI Taxonomy" id="2081491"/>
    <lineage>
        <taxon>Eukaryota</taxon>
        <taxon>Haptista</taxon>
        <taxon>Haptophyta</taxon>
        <taxon>Pavlovophyceae</taxon>
        <taxon>Pavlovales</taxon>
        <taxon>Pavlovaceae</taxon>
        <taxon>Diacronema</taxon>
    </lineage>
</organism>
<accession>A0A8J6CJY8</accession>
<dbReference type="AlphaFoldDB" id="A0A8J6CJY8"/>
<dbReference type="EMBL" id="JAGTXO010000001">
    <property type="protein sequence ID" value="KAG8470483.1"/>
    <property type="molecule type" value="Genomic_DNA"/>
</dbReference>
<sequence length="156" mass="16911">MEDALRVTLKSGHNPPRDVVLARGTTVAALKVQIAAEHPTLPPPRLQKLICHGVVLQDEQLMCEVAGTEAALTVLLIPIRPAPSLMERYTFSASEAWENGRLLAGHVWGQMRRGAWREALACLGRNLVLFFRTLFVPPTSPAGAHGRQGRAGLGPP</sequence>
<dbReference type="InterPro" id="IPR029071">
    <property type="entry name" value="Ubiquitin-like_domsf"/>
</dbReference>
<feature type="domain" description="Ubiquitin-like" evidence="1">
    <location>
        <begin position="5"/>
        <end position="82"/>
    </location>
</feature>
<name>A0A8J6CJY8_DIALT</name>
<evidence type="ECO:0000313" key="2">
    <source>
        <dbReference type="EMBL" id="KAG8470483.1"/>
    </source>
</evidence>
<dbReference type="InterPro" id="IPR000626">
    <property type="entry name" value="Ubiquitin-like_dom"/>
</dbReference>
<keyword evidence="3" id="KW-1185">Reference proteome</keyword>
<dbReference type="SUPFAM" id="SSF54236">
    <property type="entry name" value="Ubiquitin-like"/>
    <property type="match status" value="1"/>
</dbReference>